<dbReference type="GO" id="GO:0070814">
    <property type="term" value="P:hydrogen sulfide biosynthetic process"/>
    <property type="evidence" value="ECO:0007669"/>
    <property type="project" value="UniProtKB-UniRule"/>
</dbReference>
<comment type="pathway">
    <text evidence="1 8">Sulfur metabolism; hydrogen sulfide biosynthesis; sulfite from sulfate: step 1/3.</text>
</comment>
<dbReference type="GO" id="GO:0000103">
    <property type="term" value="P:sulfate assimilation"/>
    <property type="evidence" value="ECO:0007669"/>
    <property type="project" value="UniProtKB-UniRule"/>
</dbReference>
<dbReference type="SUPFAM" id="SSF52374">
    <property type="entry name" value="Nucleotidylyl transferase"/>
    <property type="match status" value="1"/>
</dbReference>
<feature type="domain" description="Sulphate adenylyltransferase catalytic" evidence="9">
    <location>
        <begin position="172"/>
        <end position="382"/>
    </location>
</feature>
<keyword evidence="2 8" id="KW-0808">Transferase</keyword>
<dbReference type="InterPro" id="IPR015947">
    <property type="entry name" value="PUA-like_sf"/>
</dbReference>
<organism evidence="11 12">
    <name type="scientific">Alicyclobacillus cellulosilyticus</name>
    <dbReference type="NCBI Taxonomy" id="1003997"/>
    <lineage>
        <taxon>Bacteria</taxon>
        <taxon>Bacillati</taxon>
        <taxon>Bacillota</taxon>
        <taxon>Bacilli</taxon>
        <taxon>Bacillales</taxon>
        <taxon>Alicyclobacillaceae</taxon>
        <taxon>Alicyclobacillus</taxon>
    </lineage>
</organism>
<dbReference type="EC" id="2.7.7.4" evidence="8"/>
<accession>A0A917KCG9</accession>
<dbReference type="AlphaFoldDB" id="A0A917KCG9"/>
<evidence type="ECO:0000256" key="1">
    <source>
        <dbReference type="ARBA" id="ARBA00005048"/>
    </source>
</evidence>
<evidence type="ECO:0000256" key="2">
    <source>
        <dbReference type="ARBA" id="ARBA00022679"/>
    </source>
</evidence>
<dbReference type="Pfam" id="PF01747">
    <property type="entry name" value="ATP-sulfurylase"/>
    <property type="match status" value="1"/>
</dbReference>
<dbReference type="GO" id="GO:0005524">
    <property type="term" value="F:ATP binding"/>
    <property type="evidence" value="ECO:0007669"/>
    <property type="project" value="UniProtKB-KW"/>
</dbReference>
<evidence type="ECO:0000256" key="3">
    <source>
        <dbReference type="ARBA" id="ARBA00022695"/>
    </source>
</evidence>
<keyword evidence="12" id="KW-1185">Reference proteome</keyword>
<dbReference type="Proteomes" id="UP000637695">
    <property type="component" value="Unassembled WGS sequence"/>
</dbReference>
<evidence type="ECO:0000259" key="9">
    <source>
        <dbReference type="Pfam" id="PF01747"/>
    </source>
</evidence>
<keyword evidence="4 8" id="KW-0547">Nucleotide-binding</keyword>
<keyword evidence="5 8" id="KW-0067">ATP-binding</keyword>
<dbReference type="NCBIfam" id="NF003166">
    <property type="entry name" value="PRK04149.1"/>
    <property type="match status" value="1"/>
</dbReference>
<evidence type="ECO:0000259" key="10">
    <source>
        <dbReference type="Pfam" id="PF14306"/>
    </source>
</evidence>
<evidence type="ECO:0000256" key="4">
    <source>
        <dbReference type="ARBA" id="ARBA00022741"/>
    </source>
</evidence>
<comment type="catalytic activity">
    <reaction evidence="7 8">
        <text>sulfate + ATP + H(+) = adenosine 5'-phosphosulfate + diphosphate</text>
        <dbReference type="Rhea" id="RHEA:18133"/>
        <dbReference type="ChEBI" id="CHEBI:15378"/>
        <dbReference type="ChEBI" id="CHEBI:16189"/>
        <dbReference type="ChEBI" id="CHEBI:30616"/>
        <dbReference type="ChEBI" id="CHEBI:33019"/>
        <dbReference type="ChEBI" id="CHEBI:58243"/>
        <dbReference type="EC" id="2.7.7.4"/>
    </reaction>
</comment>
<evidence type="ECO:0000256" key="7">
    <source>
        <dbReference type="ARBA" id="ARBA00049370"/>
    </source>
</evidence>
<feature type="domain" description="ATP-sulfurylase PUA-like" evidence="10">
    <location>
        <begin position="5"/>
        <end position="164"/>
    </location>
</feature>
<evidence type="ECO:0000256" key="5">
    <source>
        <dbReference type="ARBA" id="ARBA00022840"/>
    </source>
</evidence>
<dbReference type="PANTHER" id="PTHR43509">
    <property type="match status" value="1"/>
</dbReference>
<dbReference type="SUPFAM" id="SSF88697">
    <property type="entry name" value="PUA domain-like"/>
    <property type="match status" value="1"/>
</dbReference>
<dbReference type="HAMAP" id="MF_00066">
    <property type="entry name" value="Sulf_adenylyltr"/>
    <property type="match status" value="1"/>
</dbReference>
<sequence length="390" mass="43911">MAELIAPHGGRLIDRELTGPAREEALKEARSLKAVPISNWSRSDLELIGIGAFSPLTGFQGKADYEAVLETMHLASGEVWTIPVTLPVAEDVAKSLREGEKVALVGEDDGVIYGTLEVTEVYPYDKRREAQAVFLTTDEAHPGVQRLYAREPYYVAGPITLLNRKQPEQFAEYYVDPKETRRIFAEVKGWRTVVGFQTRNPVHRAHEYIQKCALEIVDGLFLNPLVGETKADDIPADVRMRSYEVLLRHYYQPERVFLAVYPAAMRYAGPREAVFHALVRKNYGCTHFIVGRDHAGVGNYYGTYDAQKIFANFKPEELGIQPLFFENSFYCEKCDGMASEKTCPHPPEYRYILSGTKVRAILRSGEKPSPKFTRPEVAEVLVAGMAEVTQ</sequence>
<dbReference type="PANTHER" id="PTHR43509:SF1">
    <property type="entry name" value="SULFATE ADENYLYLTRANSFERASE"/>
    <property type="match status" value="1"/>
</dbReference>
<name>A0A917KCG9_9BACL</name>
<dbReference type="Gene3D" id="3.10.400.10">
    <property type="entry name" value="Sulfate adenylyltransferase"/>
    <property type="match status" value="1"/>
</dbReference>
<gene>
    <name evidence="8 11" type="primary">sat</name>
    <name evidence="11" type="ORF">GCM10010885_13130</name>
</gene>
<evidence type="ECO:0000256" key="6">
    <source>
        <dbReference type="ARBA" id="ARBA00037980"/>
    </source>
</evidence>
<dbReference type="Gene3D" id="3.40.50.620">
    <property type="entry name" value="HUPs"/>
    <property type="match status" value="1"/>
</dbReference>
<evidence type="ECO:0000313" key="12">
    <source>
        <dbReference type="Proteomes" id="UP000637695"/>
    </source>
</evidence>
<reference evidence="11" key="2">
    <citation type="submission" date="2020-09" db="EMBL/GenBank/DDBJ databases">
        <authorList>
            <person name="Sun Q."/>
            <person name="Ohkuma M."/>
        </authorList>
    </citation>
    <scope>NUCLEOTIDE SEQUENCE</scope>
    <source>
        <strain evidence="11">JCM 18487</strain>
    </source>
</reference>
<evidence type="ECO:0000256" key="8">
    <source>
        <dbReference type="HAMAP-Rule" id="MF_00066"/>
    </source>
</evidence>
<dbReference type="RefSeq" id="WP_188881930.1">
    <property type="nucleotide sequence ID" value="NZ_BMOY01000017.1"/>
</dbReference>
<dbReference type="GO" id="GO:0004781">
    <property type="term" value="F:sulfate adenylyltransferase (ATP) activity"/>
    <property type="evidence" value="ECO:0007669"/>
    <property type="project" value="UniProtKB-UniRule"/>
</dbReference>
<dbReference type="Pfam" id="PF14306">
    <property type="entry name" value="PUA_2"/>
    <property type="match status" value="1"/>
</dbReference>
<dbReference type="NCBIfam" id="TIGR00339">
    <property type="entry name" value="sopT"/>
    <property type="match status" value="1"/>
</dbReference>
<comment type="caution">
    <text evidence="11">The sequence shown here is derived from an EMBL/GenBank/DDBJ whole genome shotgun (WGS) entry which is preliminary data.</text>
</comment>
<dbReference type="InterPro" id="IPR025980">
    <property type="entry name" value="ATP-Sase_PUA-like_dom"/>
</dbReference>
<keyword evidence="3 8" id="KW-0548">Nucleotidyltransferase</keyword>
<dbReference type="InterPro" id="IPR014729">
    <property type="entry name" value="Rossmann-like_a/b/a_fold"/>
</dbReference>
<dbReference type="CDD" id="cd00517">
    <property type="entry name" value="ATPS"/>
    <property type="match status" value="1"/>
</dbReference>
<dbReference type="InterPro" id="IPR002650">
    <property type="entry name" value="Sulphate_adenylyltransferase"/>
</dbReference>
<reference evidence="11" key="1">
    <citation type="journal article" date="2014" name="Int. J. Syst. Evol. Microbiol.">
        <title>Complete genome sequence of Corynebacterium casei LMG S-19264T (=DSM 44701T), isolated from a smear-ripened cheese.</title>
        <authorList>
            <consortium name="US DOE Joint Genome Institute (JGI-PGF)"/>
            <person name="Walter F."/>
            <person name="Albersmeier A."/>
            <person name="Kalinowski J."/>
            <person name="Ruckert C."/>
        </authorList>
    </citation>
    <scope>NUCLEOTIDE SEQUENCE</scope>
    <source>
        <strain evidence="11">JCM 18487</strain>
    </source>
</reference>
<dbReference type="EMBL" id="BMOY01000017">
    <property type="protein sequence ID" value="GGJ05416.1"/>
    <property type="molecule type" value="Genomic_DNA"/>
</dbReference>
<evidence type="ECO:0000313" key="11">
    <source>
        <dbReference type="EMBL" id="GGJ05416.1"/>
    </source>
</evidence>
<dbReference type="InterPro" id="IPR020792">
    <property type="entry name" value="SO4_adenylyltransferase_pro"/>
</dbReference>
<protein>
    <recommendedName>
        <fullName evidence="8">Sulfate adenylyltransferase</fullName>
        <ecNumber evidence="8">2.7.7.4</ecNumber>
    </recommendedName>
    <alternativeName>
        <fullName evidence="8">ATP-sulfurylase</fullName>
    </alternativeName>
    <alternativeName>
        <fullName evidence="8">Sulfate adenylate transferase</fullName>
        <shortName evidence="8">SAT</shortName>
    </alternativeName>
</protein>
<proteinExistence type="inferred from homology"/>
<comment type="similarity">
    <text evidence="6 8">Belongs to the sulfate adenylyltransferase family.</text>
</comment>
<dbReference type="InterPro" id="IPR024951">
    <property type="entry name" value="Sulfurylase_cat_dom"/>
</dbReference>